<dbReference type="Pfam" id="PF01075">
    <property type="entry name" value="Glyco_transf_9"/>
    <property type="match status" value="1"/>
</dbReference>
<accession>A5G810</accession>
<reference evidence="3 4" key="1">
    <citation type="submission" date="2007-05" db="EMBL/GenBank/DDBJ databases">
        <title>Complete sequence of Geobacter uraniireducens Rf4.</title>
        <authorList>
            <consortium name="US DOE Joint Genome Institute"/>
            <person name="Copeland A."/>
            <person name="Lucas S."/>
            <person name="Lapidus A."/>
            <person name="Barry K."/>
            <person name="Detter J.C."/>
            <person name="Glavina del Rio T."/>
            <person name="Hammon N."/>
            <person name="Israni S."/>
            <person name="Dalin E."/>
            <person name="Tice H."/>
            <person name="Pitluck S."/>
            <person name="Chertkov O."/>
            <person name="Brettin T."/>
            <person name="Bruce D."/>
            <person name="Han C."/>
            <person name="Schmutz J."/>
            <person name="Larimer F."/>
            <person name="Land M."/>
            <person name="Hauser L."/>
            <person name="Kyrpides N."/>
            <person name="Mikhailova N."/>
            <person name="Shelobolina E."/>
            <person name="Aklujkar M."/>
            <person name="Lovley D."/>
            <person name="Richardson P."/>
        </authorList>
    </citation>
    <scope>NUCLEOTIDE SEQUENCE [LARGE SCALE GENOMIC DNA]</scope>
    <source>
        <strain evidence="3 4">Rf4</strain>
    </source>
</reference>
<dbReference type="GO" id="GO:0005829">
    <property type="term" value="C:cytosol"/>
    <property type="evidence" value="ECO:0007669"/>
    <property type="project" value="TreeGrafter"/>
</dbReference>
<sequence>MVSRKTTLRRGYRFKNRWVIIALALIDRLLGHICGKGRPLPDRVAKILLIKPDHLGDMLMLTSVVPLIKNRYKDADIDIVCGAWALPVLENNPFIRKRIVLNHPAYNRGSLSFFRKLADFFKTLVSTLKTLRRERYDLCLNFRDAGGDLVLLARLGNCRFIAGHRTGGFGPLIDAVADWREGVHEVAHYLEVAGMVGVGAPLKCLRYELYPGKEDYAFVEAVLERFGLTDFVAIHPGSGDKRKLLDGNFWARVVRNVDDRSRVAITGSKEEGRLFAEIAAAAGEGLSDLTGAFTILQLLVFFQRARHVYTLDSLAAHIAALSGTETTVFWNDLNDAEQWRPLGQKVEIIDPGCDFTAKTLTG</sequence>
<dbReference type="SUPFAM" id="SSF53756">
    <property type="entry name" value="UDP-Glycosyltransferase/glycogen phosphorylase"/>
    <property type="match status" value="1"/>
</dbReference>
<dbReference type="STRING" id="351605.Gura_3777"/>
<evidence type="ECO:0000256" key="2">
    <source>
        <dbReference type="ARBA" id="ARBA00022679"/>
    </source>
</evidence>
<dbReference type="OrthoDB" id="9760688at2"/>
<evidence type="ECO:0000313" key="4">
    <source>
        <dbReference type="Proteomes" id="UP000006695"/>
    </source>
</evidence>
<dbReference type="PANTHER" id="PTHR30160">
    <property type="entry name" value="TETRAACYLDISACCHARIDE 4'-KINASE-RELATED"/>
    <property type="match status" value="1"/>
</dbReference>
<dbReference type="Proteomes" id="UP000006695">
    <property type="component" value="Chromosome"/>
</dbReference>
<dbReference type="GO" id="GO:0009244">
    <property type="term" value="P:lipopolysaccharide core region biosynthetic process"/>
    <property type="evidence" value="ECO:0007669"/>
    <property type="project" value="TreeGrafter"/>
</dbReference>
<gene>
    <name evidence="3" type="ordered locus">Gura_3777</name>
</gene>
<dbReference type="PANTHER" id="PTHR30160:SF1">
    <property type="entry name" value="LIPOPOLYSACCHARIDE 1,2-N-ACETYLGLUCOSAMINETRANSFERASE-RELATED"/>
    <property type="match status" value="1"/>
</dbReference>
<dbReference type="Gene3D" id="3.40.50.2000">
    <property type="entry name" value="Glycogen Phosphorylase B"/>
    <property type="match status" value="2"/>
</dbReference>
<dbReference type="InterPro" id="IPR051199">
    <property type="entry name" value="LPS_LOS_Heptosyltrfase"/>
</dbReference>
<dbReference type="AlphaFoldDB" id="A5G810"/>
<dbReference type="HOGENOM" id="CLU_038371_7_0_7"/>
<dbReference type="GO" id="GO:0008713">
    <property type="term" value="F:ADP-heptose-lipopolysaccharide heptosyltransferase activity"/>
    <property type="evidence" value="ECO:0007669"/>
    <property type="project" value="TreeGrafter"/>
</dbReference>
<protein>
    <submittedName>
        <fullName evidence="3">ADP-heptose:LPS heptosyltransferase-like protein</fullName>
    </submittedName>
</protein>
<dbReference type="CDD" id="cd03789">
    <property type="entry name" value="GT9_LPS_heptosyltransferase"/>
    <property type="match status" value="1"/>
</dbReference>
<keyword evidence="1" id="KW-0328">Glycosyltransferase</keyword>
<dbReference type="RefSeq" id="WP_011940577.1">
    <property type="nucleotide sequence ID" value="NC_009483.1"/>
</dbReference>
<dbReference type="KEGG" id="gur:Gura_3777"/>
<dbReference type="EMBL" id="CP000698">
    <property type="protein sequence ID" value="ABQ27928.1"/>
    <property type="molecule type" value="Genomic_DNA"/>
</dbReference>
<evidence type="ECO:0000256" key="1">
    <source>
        <dbReference type="ARBA" id="ARBA00022676"/>
    </source>
</evidence>
<evidence type="ECO:0000313" key="3">
    <source>
        <dbReference type="EMBL" id="ABQ27928.1"/>
    </source>
</evidence>
<name>A5G810_GEOUR</name>
<keyword evidence="2 3" id="KW-0808">Transferase</keyword>
<proteinExistence type="predicted"/>
<organism evidence="3 4">
    <name type="scientific">Geotalea uraniireducens (strain Rf4)</name>
    <name type="common">Geobacter uraniireducens</name>
    <dbReference type="NCBI Taxonomy" id="351605"/>
    <lineage>
        <taxon>Bacteria</taxon>
        <taxon>Pseudomonadati</taxon>
        <taxon>Thermodesulfobacteriota</taxon>
        <taxon>Desulfuromonadia</taxon>
        <taxon>Geobacterales</taxon>
        <taxon>Geobacteraceae</taxon>
        <taxon>Geotalea</taxon>
    </lineage>
</organism>
<keyword evidence="4" id="KW-1185">Reference proteome</keyword>
<dbReference type="InterPro" id="IPR002201">
    <property type="entry name" value="Glyco_trans_9"/>
</dbReference>